<feature type="compositionally biased region" description="Polar residues" evidence="5">
    <location>
        <begin position="355"/>
        <end position="366"/>
    </location>
</feature>
<dbReference type="InterPro" id="IPR011009">
    <property type="entry name" value="Kinase-like_dom_sf"/>
</dbReference>
<proteinExistence type="predicted"/>
<keyword evidence="8" id="KW-1185">Reference proteome</keyword>
<keyword evidence="4" id="KW-0067">ATP-binding</keyword>
<reference evidence="7 8" key="1">
    <citation type="submission" date="2019-08" db="EMBL/GenBank/DDBJ databases">
        <authorList>
            <person name="Liang Q."/>
        </authorList>
    </citation>
    <scope>NUCLEOTIDE SEQUENCE [LARGE SCALE GENOMIC DNA]</scope>
    <source>
        <strain evidence="7 8">V1718</strain>
    </source>
</reference>
<evidence type="ECO:0000256" key="2">
    <source>
        <dbReference type="ARBA" id="ARBA00022741"/>
    </source>
</evidence>
<feature type="region of interest" description="Disordered" evidence="5">
    <location>
        <begin position="482"/>
        <end position="533"/>
    </location>
</feature>
<keyword evidence="7" id="KW-0723">Serine/threonine-protein kinase</keyword>
<feature type="region of interest" description="Disordered" evidence="5">
    <location>
        <begin position="325"/>
        <end position="366"/>
    </location>
</feature>
<dbReference type="CDD" id="cd14014">
    <property type="entry name" value="STKc_PknB_like"/>
    <property type="match status" value="1"/>
</dbReference>
<dbReference type="Gene3D" id="1.10.510.10">
    <property type="entry name" value="Transferase(Phosphotransferase) domain 1"/>
    <property type="match status" value="1"/>
</dbReference>
<feature type="compositionally biased region" description="Basic and acidic residues" evidence="5">
    <location>
        <begin position="510"/>
        <end position="533"/>
    </location>
</feature>
<keyword evidence="3 7" id="KW-0418">Kinase</keyword>
<evidence type="ECO:0000256" key="1">
    <source>
        <dbReference type="ARBA" id="ARBA00022679"/>
    </source>
</evidence>
<dbReference type="EMBL" id="CP042467">
    <property type="protein sequence ID" value="QED28947.1"/>
    <property type="molecule type" value="Genomic_DNA"/>
</dbReference>
<dbReference type="InterPro" id="IPR000719">
    <property type="entry name" value="Prot_kinase_dom"/>
</dbReference>
<dbReference type="PANTHER" id="PTHR43289:SF6">
    <property type="entry name" value="SERINE_THREONINE-PROTEIN KINASE NEKL-3"/>
    <property type="match status" value="1"/>
</dbReference>
<evidence type="ECO:0000313" key="8">
    <source>
        <dbReference type="Proteomes" id="UP000321595"/>
    </source>
</evidence>
<evidence type="ECO:0000256" key="3">
    <source>
        <dbReference type="ARBA" id="ARBA00022777"/>
    </source>
</evidence>
<evidence type="ECO:0000256" key="5">
    <source>
        <dbReference type="SAM" id="MobiDB-lite"/>
    </source>
</evidence>
<gene>
    <name evidence="7" type="ORF">FRD01_17205</name>
</gene>
<dbReference type="InterPro" id="IPR008266">
    <property type="entry name" value="Tyr_kinase_AS"/>
</dbReference>
<accession>A0A5B8XUU7</accession>
<name>A0A5B8XUU7_9DELT</name>
<keyword evidence="2" id="KW-0547">Nucleotide-binding</keyword>
<dbReference type="AlphaFoldDB" id="A0A5B8XUU7"/>
<dbReference type="PROSITE" id="PS50011">
    <property type="entry name" value="PROTEIN_KINASE_DOM"/>
    <property type="match status" value="1"/>
</dbReference>
<dbReference type="PROSITE" id="PS00109">
    <property type="entry name" value="PROTEIN_KINASE_TYR"/>
    <property type="match status" value="1"/>
</dbReference>
<feature type="domain" description="Protein kinase" evidence="6">
    <location>
        <begin position="27"/>
        <end position="295"/>
    </location>
</feature>
<dbReference type="Proteomes" id="UP000321595">
    <property type="component" value="Chromosome"/>
</dbReference>
<organism evidence="7 8">
    <name type="scientific">Microvenator marinus</name>
    <dbReference type="NCBI Taxonomy" id="2600177"/>
    <lineage>
        <taxon>Bacteria</taxon>
        <taxon>Deltaproteobacteria</taxon>
        <taxon>Bradymonadales</taxon>
        <taxon>Microvenatoraceae</taxon>
        <taxon>Microvenator</taxon>
    </lineage>
</organism>
<keyword evidence="1" id="KW-0808">Transferase</keyword>
<dbReference type="SUPFAM" id="SSF56112">
    <property type="entry name" value="Protein kinase-like (PK-like)"/>
    <property type="match status" value="1"/>
</dbReference>
<dbReference type="OrthoDB" id="9801841at2"/>
<evidence type="ECO:0000256" key="4">
    <source>
        <dbReference type="ARBA" id="ARBA00022840"/>
    </source>
</evidence>
<protein>
    <submittedName>
        <fullName evidence="7">Serine/threonine protein kinase</fullName>
    </submittedName>
</protein>
<dbReference type="Pfam" id="PF00069">
    <property type="entry name" value="Pkinase"/>
    <property type="match status" value="1"/>
</dbReference>
<dbReference type="PANTHER" id="PTHR43289">
    <property type="entry name" value="MITOGEN-ACTIVATED PROTEIN KINASE KINASE KINASE 20-RELATED"/>
    <property type="match status" value="1"/>
</dbReference>
<dbReference type="GO" id="GO:0004674">
    <property type="term" value="F:protein serine/threonine kinase activity"/>
    <property type="evidence" value="ECO:0007669"/>
    <property type="project" value="UniProtKB-KW"/>
</dbReference>
<feature type="compositionally biased region" description="Basic residues" evidence="5">
    <location>
        <begin position="482"/>
        <end position="498"/>
    </location>
</feature>
<sequence length="533" mass="59356">MRMLKCYLRGNRESEKFPMAEERLGKYRLERLVATGGMAEIWLARSPSDSLVAIKRILPHLARDERFISMFLDEASLASKLLHPNIVRIFELGQDGDEHFLAMEFIEGADLADVLDAAETSRTLIPIAAASFITCEVLDALHFAHTFSDGGKPLNIVHRDVSPHNVLLSEDGRVKLVDFGVAKAVERQSKTQTGVVKGKLSYMAPEQVRQEEVDARADIFAAGILFYELLTNQAPFGRDLTAISKILHDAPTDPRELRPTIPDALAEIVLKSLEKDPNERYQTSAEMRNVLRVWLGEQKEVKPLDIAKLTQEFGVNRRQKLDEELQTTTVGSQSPEPPPPPPTPAPAPAMLVPSRTESPTSSQSVNIEPTKVAKPLILAMIVFAALAGTLFYATSDTPSDVQAAPTQAGLTFYDYEVEEWEVSEEEVDSVAYAELSYTTADFLVFPWLEKLNTEPARLDPGQPDILDHLIIEAQAEEPVRIAPKKKKKKRVKRVRKRPAPAAEKTVSSAPKKEEKRGKKPTTLERIDKVIPSF</sequence>
<dbReference type="KEGG" id="bbae:FRD01_17205"/>
<dbReference type="GO" id="GO:0005524">
    <property type="term" value="F:ATP binding"/>
    <property type="evidence" value="ECO:0007669"/>
    <property type="project" value="UniProtKB-KW"/>
</dbReference>
<evidence type="ECO:0000313" key="7">
    <source>
        <dbReference type="EMBL" id="QED28947.1"/>
    </source>
</evidence>
<evidence type="ECO:0000259" key="6">
    <source>
        <dbReference type="PROSITE" id="PS50011"/>
    </source>
</evidence>
<feature type="compositionally biased region" description="Pro residues" evidence="5">
    <location>
        <begin position="335"/>
        <end position="347"/>
    </location>
</feature>
<dbReference type="Gene3D" id="3.30.200.20">
    <property type="entry name" value="Phosphorylase Kinase, domain 1"/>
    <property type="match status" value="1"/>
</dbReference>